<accession>A0A5N6MYZ3</accession>
<feature type="chain" id="PRO_5024412558" description="Peptidase A1 domain-containing protein" evidence="2">
    <location>
        <begin position="23"/>
        <end position="432"/>
    </location>
</feature>
<dbReference type="InterPro" id="IPR033121">
    <property type="entry name" value="PEPTIDASE_A1"/>
</dbReference>
<dbReference type="Proteomes" id="UP000326396">
    <property type="component" value="Linkage Group LG4"/>
</dbReference>
<dbReference type="EMBL" id="SZYD01000014">
    <property type="protein sequence ID" value="KAD4179669.1"/>
    <property type="molecule type" value="Genomic_DNA"/>
</dbReference>
<organism evidence="4 5">
    <name type="scientific">Mikania micrantha</name>
    <name type="common">bitter vine</name>
    <dbReference type="NCBI Taxonomy" id="192012"/>
    <lineage>
        <taxon>Eukaryota</taxon>
        <taxon>Viridiplantae</taxon>
        <taxon>Streptophyta</taxon>
        <taxon>Embryophyta</taxon>
        <taxon>Tracheophyta</taxon>
        <taxon>Spermatophyta</taxon>
        <taxon>Magnoliopsida</taxon>
        <taxon>eudicotyledons</taxon>
        <taxon>Gunneridae</taxon>
        <taxon>Pentapetalae</taxon>
        <taxon>asterids</taxon>
        <taxon>campanulids</taxon>
        <taxon>Asterales</taxon>
        <taxon>Asteraceae</taxon>
        <taxon>Asteroideae</taxon>
        <taxon>Heliantheae alliance</taxon>
        <taxon>Eupatorieae</taxon>
        <taxon>Mikania</taxon>
    </lineage>
</organism>
<dbReference type="SUPFAM" id="SSF50630">
    <property type="entry name" value="Acid proteases"/>
    <property type="match status" value="1"/>
</dbReference>
<dbReference type="InterPro" id="IPR032861">
    <property type="entry name" value="TAXi_N"/>
</dbReference>
<reference evidence="4 5" key="1">
    <citation type="submission" date="2019-05" db="EMBL/GenBank/DDBJ databases">
        <title>Mikania micrantha, genome provides insights into the molecular mechanism of rapid growth.</title>
        <authorList>
            <person name="Liu B."/>
        </authorList>
    </citation>
    <scope>NUCLEOTIDE SEQUENCE [LARGE SCALE GENOMIC DNA]</scope>
    <source>
        <strain evidence="4">NLD-2019</strain>
        <tissue evidence="4">Leaf</tissue>
    </source>
</reference>
<dbReference type="InterPro" id="IPR021109">
    <property type="entry name" value="Peptidase_aspartic_dom_sf"/>
</dbReference>
<dbReference type="InterPro" id="IPR032799">
    <property type="entry name" value="TAXi_C"/>
</dbReference>
<dbReference type="AlphaFoldDB" id="A0A5N6MYZ3"/>
<evidence type="ECO:0000313" key="4">
    <source>
        <dbReference type="EMBL" id="KAD4179669.1"/>
    </source>
</evidence>
<dbReference type="Pfam" id="PF14543">
    <property type="entry name" value="TAXi_N"/>
    <property type="match status" value="1"/>
</dbReference>
<protein>
    <recommendedName>
        <fullName evidence="3">Peptidase A1 domain-containing protein</fullName>
    </recommendedName>
</protein>
<dbReference type="PANTHER" id="PTHR47965:SF63">
    <property type="entry name" value="OS01G0937200 PROTEIN"/>
    <property type="match status" value="1"/>
</dbReference>
<dbReference type="PANTHER" id="PTHR47965">
    <property type="entry name" value="ASPARTYL PROTEASE-RELATED"/>
    <property type="match status" value="1"/>
</dbReference>
<gene>
    <name evidence="4" type="ORF">E3N88_28260</name>
</gene>
<dbReference type="GO" id="GO:0006508">
    <property type="term" value="P:proteolysis"/>
    <property type="evidence" value="ECO:0007669"/>
    <property type="project" value="InterPro"/>
</dbReference>
<dbReference type="OrthoDB" id="1258937at2759"/>
<dbReference type="Pfam" id="PF14541">
    <property type="entry name" value="TAXi_C"/>
    <property type="match status" value="1"/>
</dbReference>
<dbReference type="GO" id="GO:0004190">
    <property type="term" value="F:aspartic-type endopeptidase activity"/>
    <property type="evidence" value="ECO:0007669"/>
    <property type="project" value="InterPro"/>
</dbReference>
<name>A0A5N6MYZ3_9ASTR</name>
<feature type="domain" description="Peptidase A1" evidence="3">
    <location>
        <begin position="44"/>
        <end position="411"/>
    </location>
</feature>
<dbReference type="InterPro" id="IPR001461">
    <property type="entry name" value="Aspartic_peptidase_A1"/>
</dbReference>
<dbReference type="PROSITE" id="PS51767">
    <property type="entry name" value="PEPTIDASE_A1"/>
    <property type="match status" value="1"/>
</dbReference>
<feature type="signal peptide" evidence="2">
    <location>
        <begin position="1"/>
        <end position="22"/>
    </location>
</feature>
<dbReference type="Gene3D" id="2.40.70.10">
    <property type="entry name" value="Acid Proteases"/>
    <property type="match status" value="2"/>
</dbReference>
<evidence type="ECO:0000313" key="5">
    <source>
        <dbReference type="Proteomes" id="UP000326396"/>
    </source>
</evidence>
<keyword evidence="2" id="KW-0732">Signal</keyword>
<evidence type="ECO:0000256" key="2">
    <source>
        <dbReference type="SAM" id="SignalP"/>
    </source>
</evidence>
<evidence type="ECO:0000259" key="3">
    <source>
        <dbReference type="PROSITE" id="PS51767"/>
    </source>
</evidence>
<evidence type="ECO:0000256" key="1">
    <source>
        <dbReference type="ARBA" id="ARBA00007447"/>
    </source>
</evidence>
<comment type="similarity">
    <text evidence="1">Belongs to the peptidase A1 family.</text>
</comment>
<proteinExistence type="inferred from homology"/>
<sequence length="432" mass="47997">MHLVKLLIFVLILAFSHDHVMSQFSPFNTSVIPVTKDTITSLHKVSWWLLKSTWDPYNFLIDLDAPFTWKECAVRHSQIPCWFQGECRFPLSCHDRLCKEAHIYANPRCPSLNITAKYGCSICPVTPLNPISNSCKLSQLTTEVLSLYVTDGRNPYRSVYLPIGIQFVVSCAPSSLLRSFPKGVQGVAAFSWSGLALPRQLSFTKVADKFALCLPGSSSAQGVAFLGDGPFYFTPSPNLDLRTILSYTPLIRKSSKSLGYYIKLNRISIKGKQTIHFPLPIKSNYVKLSTVVPYTTLRSDVYKALVTAFSKATKKIPRVNAVKPFSLCLKASAIGSVRAGFRVPNIDLETQGKKVWTISGDNSMKLTGNGAACFAFIDGGYEMEDAIVIGTFQLENNFLFFDLQNQKLGFSSSLLVRGTPCSSFNFTQILFH</sequence>
<keyword evidence="5" id="KW-1185">Reference proteome</keyword>
<comment type="caution">
    <text evidence="4">The sequence shown here is derived from an EMBL/GenBank/DDBJ whole genome shotgun (WGS) entry which is preliminary data.</text>
</comment>